<sequence length="339" mass="38505">MDASDRYRFEPSLRWNPQVEEYFIKAYGADHFARISKSLTRPSCYSCIRVNTLKSTNDVILKSHRKSAETRQQSAIDDMNQSDANQLLVASRKVHNSKCQLPRLDYCFVCQRFRPHNIAYAHAQDKPPKEIIVSQNKSEVRFRKCSGIYVPGVLACSAHVEKGDAIAMSVDVERPTGWWMGRWYDTWNYSTGLQTGKSAAVICEYPNDLQHPYFSERSGLYIGQGATMMSRAGMFRYLLFLIICFLNFWFSDVRRKYFAKSPSIITAHALDPQQGDRILDMCAAPGGKTTAIAILMKDKGEVVAVDRSHNKVQFLTLSNSFCGIGASLKHFIVERGSFF</sequence>
<gene>
    <name evidence="1" type="ORF">LOK49_LG03G03003</name>
</gene>
<keyword evidence="2" id="KW-1185">Reference proteome</keyword>
<reference evidence="1 2" key="1">
    <citation type="journal article" date="2022" name="Plant J.">
        <title>Chromosome-level genome of Camellia lanceoleosa provides a valuable resource for understanding genome evolution and self-incompatibility.</title>
        <authorList>
            <person name="Gong W."/>
            <person name="Xiao S."/>
            <person name="Wang L."/>
            <person name="Liao Z."/>
            <person name="Chang Y."/>
            <person name="Mo W."/>
            <person name="Hu G."/>
            <person name="Li W."/>
            <person name="Zhao G."/>
            <person name="Zhu H."/>
            <person name="Hu X."/>
            <person name="Ji K."/>
            <person name="Xiang X."/>
            <person name="Song Q."/>
            <person name="Yuan D."/>
            <person name="Jin S."/>
            <person name="Zhang L."/>
        </authorList>
    </citation>
    <scope>NUCLEOTIDE SEQUENCE [LARGE SCALE GENOMIC DNA]</scope>
    <source>
        <strain evidence="1">SQ_2022a</strain>
    </source>
</reference>
<dbReference type="Proteomes" id="UP001060215">
    <property type="component" value="Chromosome 6"/>
</dbReference>
<name>A0ACC0I7T7_9ERIC</name>
<dbReference type="EMBL" id="CM045763">
    <property type="protein sequence ID" value="KAI8021058.1"/>
    <property type="molecule type" value="Genomic_DNA"/>
</dbReference>
<keyword evidence="1" id="KW-0808">Transferase</keyword>
<evidence type="ECO:0000313" key="2">
    <source>
        <dbReference type="Proteomes" id="UP001060215"/>
    </source>
</evidence>
<protein>
    <submittedName>
        <fullName evidence="1">Methyltransferase NSUN6</fullName>
    </submittedName>
</protein>
<evidence type="ECO:0000313" key="1">
    <source>
        <dbReference type="EMBL" id="KAI8021058.1"/>
    </source>
</evidence>
<comment type="caution">
    <text evidence="1">The sequence shown here is derived from an EMBL/GenBank/DDBJ whole genome shotgun (WGS) entry which is preliminary data.</text>
</comment>
<proteinExistence type="predicted"/>
<accession>A0ACC0I7T7</accession>
<keyword evidence="1" id="KW-0489">Methyltransferase</keyword>
<organism evidence="1 2">
    <name type="scientific">Camellia lanceoleosa</name>
    <dbReference type="NCBI Taxonomy" id="1840588"/>
    <lineage>
        <taxon>Eukaryota</taxon>
        <taxon>Viridiplantae</taxon>
        <taxon>Streptophyta</taxon>
        <taxon>Embryophyta</taxon>
        <taxon>Tracheophyta</taxon>
        <taxon>Spermatophyta</taxon>
        <taxon>Magnoliopsida</taxon>
        <taxon>eudicotyledons</taxon>
        <taxon>Gunneridae</taxon>
        <taxon>Pentapetalae</taxon>
        <taxon>asterids</taxon>
        <taxon>Ericales</taxon>
        <taxon>Theaceae</taxon>
        <taxon>Camellia</taxon>
    </lineage>
</organism>